<dbReference type="GO" id="GO:0060271">
    <property type="term" value="P:cilium assembly"/>
    <property type="evidence" value="ECO:0007669"/>
    <property type="project" value="TreeGrafter"/>
</dbReference>
<evidence type="ECO:0000256" key="3">
    <source>
        <dbReference type="ARBA" id="ARBA00023054"/>
    </source>
</evidence>
<dbReference type="EMBL" id="WNYA01000002">
    <property type="protein sequence ID" value="KAG8590206.1"/>
    <property type="molecule type" value="Genomic_DNA"/>
</dbReference>
<dbReference type="InterPro" id="IPR034743">
    <property type="entry name" value="RH1"/>
</dbReference>
<dbReference type="GO" id="GO:0045022">
    <property type="term" value="P:early endosome to late endosome transport"/>
    <property type="evidence" value="ECO:0007669"/>
    <property type="project" value="TreeGrafter"/>
</dbReference>
<dbReference type="PANTHER" id="PTHR21502:SF7">
    <property type="entry name" value="RAB-INTERACTING LYSOSOMAL PROTEIN"/>
    <property type="match status" value="1"/>
</dbReference>
<dbReference type="InterPro" id="IPR051241">
    <property type="entry name" value="DZIP_RILPL"/>
</dbReference>
<sequence length="398" mass="45860">MMEALERGWLWAPGSLSVDDVYSMAKSLGSELQKLTEQYGPESVSGVVPQVVRVLELLEGFAGRERSPPEHELLIRAVQSMHLGREERPPADVEQKLLEAQRKEHDLQNQLSQLTEENQKLLVQLTETKSQGECAAREERDLMLKLKVVVDRQRDEIRSLTHEIQQKNRDTEALQEQLTRFMNMNEELRRKVAVVHTQLKSSLQRKTEVENLLQEKHKELDATLQRFSVAQGVPDKNMNTSECKSLEQDGSNKMPPNQLCFSKEDVKHIVQERNELKTNLFLVNEELKYYHRELLNDERIPNLLLCGIKSAIRKQRKKIKAKMLGVVESPDSSDDESTWTQTTATDCVDAKPPDSKIKSLILLPQVRDVVWETGVRTRSLGNHQCQRNQCDPERRQQC</sequence>
<dbReference type="SUPFAM" id="SSF161256">
    <property type="entry name" value="RILP dimerisation region"/>
    <property type="match status" value="1"/>
</dbReference>
<evidence type="ECO:0008006" key="9">
    <source>
        <dbReference type="Google" id="ProtNLM"/>
    </source>
</evidence>
<proteinExistence type="predicted"/>
<dbReference type="InterPro" id="IPR021563">
    <property type="entry name" value="RILP_dimer"/>
</dbReference>
<organism evidence="7 8">
    <name type="scientific">Engystomops pustulosus</name>
    <name type="common">Tungara frog</name>
    <name type="synonym">Physalaemus pustulosus</name>
    <dbReference type="NCBI Taxonomy" id="76066"/>
    <lineage>
        <taxon>Eukaryota</taxon>
        <taxon>Metazoa</taxon>
        <taxon>Chordata</taxon>
        <taxon>Craniata</taxon>
        <taxon>Vertebrata</taxon>
        <taxon>Euteleostomi</taxon>
        <taxon>Amphibia</taxon>
        <taxon>Batrachia</taxon>
        <taxon>Anura</taxon>
        <taxon>Neobatrachia</taxon>
        <taxon>Hyloidea</taxon>
        <taxon>Leptodactylidae</taxon>
        <taxon>Leiuperinae</taxon>
        <taxon>Engystomops</taxon>
    </lineage>
</organism>
<feature type="domain" description="RH2" evidence="6">
    <location>
        <begin position="258"/>
        <end position="334"/>
    </location>
</feature>
<dbReference type="GO" id="GO:0051959">
    <property type="term" value="F:dynein light intermediate chain binding"/>
    <property type="evidence" value="ECO:0007669"/>
    <property type="project" value="TreeGrafter"/>
</dbReference>
<evidence type="ECO:0000256" key="1">
    <source>
        <dbReference type="ARBA" id="ARBA00022448"/>
    </source>
</evidence>
<keyword evidence="3 4" id="KW-0175">Coiled coil</keyword>
<feature type="domain" description="RH1" evidence="5">
    <location>
        <begin position="4"/>
        <end position="91"/>
    </location>
</feature>
<dbReference type="PANTHER" id="PTHR21502">
    <property type="entry name" value="ZINC FINGER PROTEIN DZIP1"/>
    <property type="match status" value="1"/>
</dbReference>
<dbReference type="AlphaFoldDB" id="A0AAV7D1Z6"/>
<reference evidence="7" key="1">
    <citation type="thesis" date="2020" institute="ProQuest LLC" country="789 East Eisenhower Parkway, Ann Arbor, MI, USA">
        <title>Comparative Genomics and Chromosome Evolution.</title>
        <authorList>
            <person name="Mudd A.B."/>
        </authorList>
    </citation>
    <scope>NUCLEOTIDE SEQUENCE</scope>
    <source>
        <strain evidence="7">237g6f4</strain>
        <tissue evidence="7">Blood</tissue>
    </source>
</reference>
<gene>
    <name evidence="7" type="ORF">GDO81_006680</name>
</gene>
<dbReference type="Gene3D" id="1.20.58.1770">
    <property type="match status" value="1"/>
</dbReference>
<dbReference type="InterPro" id="IPR034744">
    <property type="entry name" value="RH2"/>
</dbReference>
<dbReference type="EMBL" id="WNYA01000002">
    <property type="protein sequence ID" value="KAG8590207.1"/>
    <property type="molecule type" value="Genomic_DNA"/>
</dbReference>
<accession>A0AAV7D1Z6</accession>
<dbReference type="GO" id="GO:0005764">
    <property type="term" value="C:lysosome"/>
    <property type="evidence" value="ECO:0007669"/>
    <property type="project" value="TreeGrafter"/>
</dbReference>
<dbReference type="Gene3D" id="1.10.287.1490">
    <property type="match status" value="1"/>
</dbReference>
<dbReference type="GO" id="GO:0036064">
    <property type="term" value="C:ciliary basal body"/>
    <property type="evidence" value="ECO:0007669"/>
    <property type="project" value="TreeGrafter"/>
</dbReference>
<dbReference type="GO" id="GO:0046983">
    <property type="term" value="F:protein dimerization activity"/>
    <property type="evidence" value="ECO:0007669"/>
    <property type="project" value="InterPro"/>
</dbReference>
<evidence type="ECO:0000256" key="4">
    <source>
        <dbReference type="SAM" id="Coils"/>
    </source>
</evidence>
<dbReference type="Pfam" id="PF11461">
    <property type="entry name" value="RILP"/>
    <property type="match status" value="1"/>
</dbReference>
<dbReference type="PROSITE" id="PS51776">
    <property type="entry name" value="RH1"/>
    <property type="match status" value="1"/>
</dbReference>
<keyword evidence="8" id="KW-1185">Reference proteome</keyword>
<dbReference type="PROSITE" id="PS51777">
    <property type="entry name" value="RH2"/>
    <property type="match status" value="1"/>
</dbReference>
<dbReference type="Pfam" id="PF09744">
    <property type="entry name" value="RH1"/>
    <property type="match status" value="1"/>
</dbReference>
<keyword evidence="1" id="KW-0813">Transport</keyword>
<keyword evidence="2" id="KW-0653">Protein transport</keyword>
<dbReference type="CDD" id="cd14445">
    <property type="entry name" value="RILP-like"/>
    <property type="match status" value="1"/>
</dbReference>
<dbReference type="EMBL" id="WNYA01000002">
    <property type="protein sequence ID" value="KAG8590204.1"/>
    <property type="molecule type" value="Genomic_DNA"/>
</dbReference>
<dbReference type="Gene3D" id="6.10.230.10">
    <property type="match status" value="1"/>
</dbReference>
<dbReference type="GO" id="GO:0015031">
    <property type="term" value="P:protein transport"/>
    <property type="evidence" value="ECO:0007669"/>
    <property type="project" value="UniProtKB-KW"/>
</dbReference>
<name>A0AAV7D1Z6_ENGPU</name>
<protein>
    <recommendedName>
        <fullName evidence="9">Rab interacting lysosomal protein</fullName>
    </recommendedName>
</protein>
<evidence type="ECO:0000313" key="7">
    <source>
        <dbReference type="EMBL" id="KAG8590207.1"/>
    </source>
</evidence>
<feature type="coiled-coil region" evidence="4">
    <location>
        <begin position="97"/>
        <end position="191"/>
    </location>
</feature>
<dbReference type="GO" id="GO:0031267">
    <property type="term" value="F:small GTPase binding"/>
    <property type="evidence" value="ECO:0007669"/>
    <property type="project" value="TreeGrafter"/>
</dbReference>
<evidence type="ECO:0000313" key="8">
    <source>
        <dbReference type="Proteomes" id="UP000824782"/>
    </source>
</evidence>
<dbReference type="EMBL" id="WNYA01000002">
    <property type="protein sequence ID" value="KAG8590205.1"/>
    <property type="molecule type" value="Genomic_DNA"/>
</dbReference>
<evidence type="ECO:0000256" key="2">
    <source>
        <dbReference type="ARBA" id="ARBA00022927"/>
    </source>
</evidence>
<evidence type="ECO:0000259" key="5">
    <source>
        <dbReference type="PROSITE" id="PS51776"/>
    </source>
</evidence>
<dbReference type="Proteomes" id="UP000824782">
    <property type="component" value="Unassembled WGS sequence"/>
</dbReference>
<evidence type="ECO:0000259" key="6">
    <source>
        <dbReference type="PROSITE" id="PS51777"/>
    </source>
</evidence>
<comment type="caution">
    <text evidence="7">The sequence shown here is derived from an EMBL/GenBank/DDBJ whole genome shotgun (WGS) entry which is preliminary data.</text>
</comment>